<evidence type="ECO:0000313" key="10">
    <source>
        <dbReference type="Proteomes" id="UP001152759"/>
    </source>
</evidence>
<organism evidence="9 10">
    <name type="scientific">Bemisia tabaci</name>
    <name type="common">Sweetpotato whitefly</name>
    <name type="synonym">Aleurodes tabaci</name>
    <dbReference type="NCBI Taxonomy" id="7038"/>
    <lineage>
        <taxon>Eukaryota</taxon>
        <taxon>Metazoa</taxon>
        <taxon>Ecdysozoa</taxon>
        <taxon>Arthropoda</taxon>
        <taxon>Hexapoda</taxon>
        <taxon>Insecta</taxon>
        <taxon>Pterygota</taxon>
        <taxon>Neoptera</taxon>
        <taxon>Paraneoptera</taxon>
        <taxon>Hemiptera</taxon>
        <taxon>Sternorrhyncha</taxon>
        <taxon>Aleyrodoidea</taxon>
        <taxon>Aleyrodidae</taxon>
        <taxon>Aleyrodinae</taxon>
        <taxon>Bemisia</taxon>
    </lineage>
</organism>
<accession>A0A9P0F7X6</accession>
<dbReference type="Pfam" id="PF00169">
    <property type="entry name" value="PH"/>
    <property type="match status" value="1"/>
</dbReference>
<feature type="domain" description="PH" evidence="8">
    <location>
        <begin position="11"/>
        <end position="104"/>
    </location>
</feature>
<evidence type="ECO:0000256" key="3">
    <source>
        <dbReference type="ARBA" id="ARBA00022553"/>
    </source>
</evidence>
<sequence>MSELKIARSEPVEIKGWLFKWTNYIKGYQKRWFVLSNGLLSYYRFQAEMEHTCRGTISIHGAVIRSIDSCTFYISNGGAQTFYLRATTEVERQKWVTALELAKAKADVMESDEEDNYDEVTETAFKSLENLLDELQTSNELIVRHGEALQKALSKLTSSENQKDITTQIKSIRERATLFRITSTTMINTSSKYLDLAQMYGKKCAKLLQQEREKRIQLEEMVEQMAREQTLMEQAANQQSITGSLKSEEDDEGAEFYDAADTADSLNPAYTIETHLMSQVNNEPSSLDAPPPPQLLTSANVDADLSGGSSDEADEGSHVNNQSGANNTVDNQGNNTCEKAGFVLEKVRANPWTPGQPRRKRIKDRPNYPFNVWGVMKNCIGKDLSKIPMPVNFSEPLSMLQRLTEDFEYAQILDKAATCTDMCEQLAYVAAFTISSYATTSNRTGKPFNPLLGESFECDRKEDLGWKCISEQVSHHPPKVAQFCEGESWKSWQEFTMVSKFRGKYLQIVPLGITHLEFKTGDHYTWRKVTTTVHNIIVGKLWVDQHGDMEIVNHKDNSVCHLSYLPYSYFARDQQRRVKGQVKDKNGTVKWLVDGCWDTSIRIAPVIQTEGAHENNSDQPGTWITAWERVFPPEESSKYYNMTEFACQLNEMEDGIAPTDSRNRPDQRLMEEGLWDAANIEKVRLEEKQRSVRKQREKLAEEAAAEGKPVPEYEPVWFRKVMDKYTGDYCYMYNDEYWKCKQEQDWSRCPDIF</sequence>
<dbReference type="SMART" id="SM00233">
    <property type="entry name" value="PH"/>
    <property type="match status" value="1"/>
</dbReference>
<evidence type="ECO:0000256" key="6">
    <source>
        <dbReference type="SAM" id="Coils"/>
    </source>
</evidence>
<dbReference type="Gene3D" id="2.30.29.30">
    <property type="entry name" value="Pleckstrin-homology domain (PH domain)/Phosphotyrosine-binding domain (PTB)"/>
    <property type="match status" value="1"/>
</dbReference>
<dbReference type="GO" id="GO:0097038">
    <property type="term" value="C:perinuclear endoplasmic reticulum"/>
    <property type="evidence" value="ECO:0007669"/>
    <property type="project" value="TreeGrafter"/>
</dbReference>
<dbReference type="GO" id="GO:0005886">
    <property type="term" value="C:plasma membrane"/>
    <property type="evidence" value="ECO:0007669"/>
    <property type="project" value="TreeGrafter"/>
</dbReference>
<keyword evidence="4" id="KW-0445">Lipid transport</keyword>
<dbReference type="GO" id="GO:0005829">
    <property type="term" value="C:cytosol"/>
    <property type="evidence" value="ECO:0007669"/>
    <property type="project" value="TreeGrafter"/>
</dbReference>
<dbReference type="EMBL" id="OU963867">
    <property type="protein sequence ID" value="CAH0391656.1"/>
    <property type="molecule type" value="Genomic_DNA"/>
</dbReference>
<keyword evidence="6" id="KW-0175">Coiled coil</keyword>
<dbReference type="SUPFAM" id="SSF144000">
    <property type="entry name" value="Oxysterol-binding protein-like"/>
    <property type="match status" value="1"/>
</dbReference>
<dbReference type="InterPro" id="IPR001849">
    <property type="entry name" value="PH_domain"/>
</dbReference>
<dbReference type="SUPFAM" id="SSF50729">
    <property type="entry name" value="PH domain-like"/>
    <property type="match status" value="1"/>
</dbReference>
<reference evidence="9" key="1">
    <citation type="submission" date="2021-12" db="EMBL/GenBank/DDBJ databases">
        <authorList>
            <person name="King R."/>
        </authorList>
    </citation>
    <scope>NUCLEOTIDE SEQUENCE</scope>
</reference>
<evidence type="ECO:0000313" key="9">
    <source>
        <dbReference type="EMBL" id="CAH0391656.1"/>
    </source>
</evidence>
<keyword evidence="5" id="KW-0446">Lipid-binding</keyword>
<dbReference type="GO" id="GO:0006869">
    <property type="term" value="P:lipid transport"/>
    <property type="evidence" value="ECO:0007669"/>
    <property type="project" value="UniProtKB-KW"/>
</dbReference>
<evidence type="ECO:0000256" key="7">
    <source>
        <dbReference type="SAM" id="MobiDB-lite"/>
    </source>
</evidence>
<feature type="region of interest" description="Disordered" evidence="7">
    <location>
        <begin position="281"/>
        <end position="336"/>
    </location>
</feature>
<evidence type="ECO:0000259" key="8">
    <source>
        <dbReference type="PROSITE" id="PS50003"/>
    </source>
</evidence>
<dbReference type="Pfam" id="PF01237">
    <property type="entry name" value="Oxysterol_BP"/>
    <property type="match status" value="1"/>
</dbReference>
<dbReference type="Proteomes" id="UP001152759">
    <property type="component" value="Chromosome 6"/>
</dbReference>
<keyword evidence="2" id="KW-0813">Transport</keyword>
<comment type="similarity">
    <text evidence="1">Belongs to the OSBP family.</text>
</comment>
<dbReference type="PANTHER" id="PTHR10972:SF205">
    <property type="entry name" value="OXYSTEROL-BINDING PROTEIN 1"/>
    <property type="match status" value="1"/>
</dbReference>
<feature type="compositionally biased region" description="Polar residues" evidence="7">
    <location>
        <begin position="318"/>
        <end position="336"/>
    </location>
</feature>
<proteinExistence type="inferred from homology"/>
<dbReference type="PROSITE" id="PS50003">
    <property type="entry name" value="PH_DOMAIN"/>
    <property type="match status" value="1"/>
</dbReference>
<dbReference type="Gene3D" id="2.40.160.120">
    <property type="match status" value="1"/>
</dbReference>
<dbReference type="AlphaFoldDB" id="A0A9P0F7X6"/>
<dbReference type="InterPro" id="IPR000648">
    <property type="entry name" value="Oxysterol-bd"/>
</dbReference>
<evidence type="ECO:0000256" key="5">
    <source>
        <dbReference type="ARBA" id="ARBA00023121"/>
    </source>
</evidence>
<dbReference type="PANTHER" id="PTHR10972">
    <property type="entry name" value="OXYSTEROL-BINDING PROTEIN-RELATED"/>
    <property type="match status" value="1"/>
</dbReference>
<dbReference type="FunFam" id="2.40.160.120:FF:000031">
    <property type="entry name" value="Oxysterol-binding protein 2"/>
    <property type="match status" value="1"/>
</dbReference>
<keyword evidence="3" id="KW-0597">Phosphoprotein</keyword>
<evidence type="ECO:0000256" key="1">
    <source>
        <dbReference type="ARBA" id="ARBA00008842"/>
    </source>
</evidence>
<evidence type="ECO:0000256" key="2">
    <source>
        <dbReference type="ARBA" id="ARBA00022448"/>
    </source>
</evidence>
<name>A0A9P0F7X6_BEMTA</name>
<evidence type="ECO:0000256" key="4">
    <source>
        <dbReference type="ARBA" id="ARBA00023055"/>
    </source>
</evidence>
<dbReference type="InterPro" id="IPR037239">
    <property type="entry name" value="OSBP_sf"/>
</dbReference>
<dbReference type="KEGG" id="btab:109041389"/>
<keyword evidence="10" id="KW-1185">Reference proteome</keyword>
<protein>
    <recommendedName>
        <fullName evidence="8">PH domain-containing protein</fullName>
    </recommendedName>
</protein>
<dbReference type="CDD" id="cd13284">
    <property type="entry name" value="PH_OSBP_ORP4"/>
    <property type="match status" value="1"/>
</dbReference>
<gene>
    <name evidence="9" type="ORF">BEMITA_LOCUS10254</name>
</gene>
<dbReference type="GO" id="GO:0032934">
    <property type="term" value="F:sterol binding"/>
    <property type="evidence" value="ECO:0007669"/>
    <property type="project" value="TreeGrafter"/>
</dbReference>
<feature type="coiled-coil region" evidence="6">
    <location>
        <begin position="204"/>
        <end position="238"/>
    </location>
</feature>
<dbReference type="InterPro" id="IPR011993">
    <property type="entry name" value="PH-like_dom_sf"/>
</dbReference>